<evidence type="ECO:0000313" key="2">
    <source>
        <dbReference type="Proteomes" id="UP001239111"/>
    </source>
</evidence>
<dbReference type="Proteomes" id="UP001239111">
    <property type="component" value="Chromosome 2"/>
</dbReference>
<evidence type="ECO:0000313" key="1">
    <source>
        <dbReference type="EMBL" id="KAJ8676444.1"/>
    </source>
</evidence>
<name>A0ACC2P1P3_9HYME</name>
<reference evidence="1" key="1">
    <citation type="submission" date="2023-04" db="EMBL/GenBank/DDBJ databases">
        <title>A chromosome-level genome assembly of the parasitoid wasp Eretmocerus hayati.</title>
        <authorList>
            <person name="Zhong Y."/>
            <person name="Liu S."/>
            <person name="Liu Y."/>
        </authorList>
    </citation>
    <scope>NUCLEOTIDE SEQUENCE</scope>
    <source>
        <strain evidence="1">ZJU_SS_LIU_2023</strain>
    </source>
</reference>
<protein>
    <submittedName>
        <fullName evidence="1">Uncharacterized protein</fullName>
    </submittedName>
</protein>
<comment type="caution">
    <text evidence="1">The sequence shown here is derived from an EMBL/GenBank/DDBJ whole genome shotgun (WGS) entry which is preliminary data.</text>
</comment>
<accession>A0ACC2P1P3</accession>
<sequence>MELNRSVLKPRESGKLISIHATDVSMVDDGIDKIAQEIVKNLENGKLSPNNFSQSSYHPKPDDPRAVDWIFVIDTLNFCFWNSADGKKWKVDGQSGYFGLCAAIKRALEDGIPITDSSFLSKISQDQLKHILREDENSGEVPLLEERVKNLNEVGKVLLAKYKGTFLECIKSCNNSSESLLKLIVEDFECYRDEATYQNQKVSFYKRAQILIGDVWACFQGRGIGAFNDIEYITMFPDYRVPQVLLHFNAIKYSEKLLDKLSSGEYLEVGCNEEIEIRGCSIEVVERVVRAARILIAESAHAKLKKSDCNSILVDHYLWDYRRKHANELEHLPYHKVRTIYY</sequence>
<gene>
    <name evidence="1" type="ORF">QAD02_012231</name>
</gene>
<keyword evidence="2" id="KW-1185">Reference proteome</keyword>
<organism evidence="1 2">
    <name type="scientific">Eretmocerus hayati</name>
    <dbReference type="NCBI Taxonomy" id="131215"/>
    <lineage>
        <taxon>Eukaryota</taxon>
        <taxon>Metazoa</taxon>
        <taxon>Ecdysozoa</taxon>
        <taxon>Arthropoda</taxon>
        <taxon>Hexapoda</taxon>
        <taxon>Insecta</taxon>
        <taxon>Pterygota</taxon>
        <taxon>Neoptera</taxon>
        <taxon>Endopterygota</taxon>
        <taxon>Hymenoptera</taxon>
        <taxon>Apocrita</taxon>
        <taxon>Proctotrupomorpha</taxon>
        <taxon>Chalcidoidea</taxon>
        <taxon>Aphelinidae</taxon>
        <taxon>Aphelininae</taxon>
        <taxon>Eretmocerus</taxon>
    </lineage>
</organism>
<proteinExistence type="predicted"/>
<dbReference type="EMBL" id="CM056742">
    <property type="protein sequence ID" value="KAJ8676444.1"/>
    <property type="molecule type" value="Genomic_DNA"/>
</dbReference>